<dbReference type="EMBL" id="JAAAJA010000594">
    <property type="protein sequence ID" value="KAG0251434.1"/>
    <property type="molecule type" value="Genomic_DNA"/>
</dbReference>
<reference evidence="2" key="1">
    <citation type="journal article" date="2020" name="Fungal Divers.">
        <title>Resolving the Mortierellaceae phylogeny through synthesis of multi-gene phylogenetics and phylogenomics.</title>
        <authorList>
            <person name="Vandepol N."/>
            <person name="Liber J."/>
            <person name="Desiro A."/>
            <person name="Na H."/>
            <person name="Kennedy M."/>
            <person name="Barry K."/>
            <person name="Grigoriev I.V."/>
            <person name="Miller A.N."/>
            <person name="O'Donnell K."/>
            <person name="Stajich J.E."/>
            <person name="Bonito G."/>
        </authorList>
    </citation>
    <scope>NUCLEOTIDE SEQUENCE</scope>
    <source>
        <strain evidence="2">KOD948</strain>
    </source>
</reference>
<name>A0A9P6PRY4_9FUNG</name>
<accession>A0A9P6PRY4</accession>
<sequence length="90" mass="10154">MSTVGSRSSSASPLASTDKQSVMELSQEQLEELVESPIALEHFIDHLEVVINSRTLKREWWLGIDNVVRLAICCYEKEFVKLRSVASESD</sequence>
<comment type="caution">
    <text evidence="2">The sequence shown here is derived from an EMBL/GenBank/DDBJ whole genome shotgun (WGS) entry which is preliminary data.</text>
</comment>
<protein>
    <submittedName>
        <fullName evidence="2">Uncharacterized protein</fullName>
    </submittedName>
</protein>
<proteinExistence type="predicted"/>
<dbReference type="OrthoDB" id="10260857at2759"/>
<evidence type="ECO:0000256" key="1">
    <source>
        <dbReference type="SAM" id="MobiDB-lite"/>
    </source>
</evidence>
<organism evidence="2 3">
    <name type="scientific">Mortierella polycephala</name>
    <dbReference type="NCBI Taxonomy" id="41804"/>
    <lineage>
        <taxon>Eukaryota</taxon>
        <taxon>Fungi</taxon>
        <taxon>Fungi incertae sedis</taxon>
        <taxon>Mucoromycota</taxon>
        <taxon>Mortierellomycotina</taxon>
        <taxon>Mortierellomycetes</taxon>
        <taxon>Mortierellales</taxon>
        <taxon>Mortierellaceae</taxon>
        <taxon>Mortierella</taxon>
    </lineage>
</organism>
<keyword evidence="3" id="KW-1185">Reference proteome</keyword>
<evidence type="ECO:0000313" key="2">
    <source>
        <dbReference type="EMBL" id="KAG0251434.1"/>
    </source>
</evidence>
<dbReference type="AlphaFoldDB" id="A0A9P6PRY4"/>
<gene>
    <name evidence="2" type="ORF">BG011_007609</name>
</gene>
<evidence type="ECO:0000313" key="3">
    <source>
        <dbReference type="Proteomes" id="UP000726737"/>
    </source>
</evidence>
<feature type="region of interest" description="Disordered" evidence="1">
    <location>
        <begin position="1"/>
        <end position="22"/>
    </location>
</feature>
<dbReference type="Proteomes" id="UP000726737">
    <property type="component" value="Unassembled WGS sequence"/>
</dbReference>